<dbReference type="GO" id="GO:0005634">
    <property type="term" value="C:nucleus"/>
    <property type="evidence" value="ECO:0007669"/>
    <property type="project" value="InterPro"/>
</dbReference>
<keyword evidence="1" id="KW-0479">Metal-binding</keyword>
<dbReference type="GeneID" id="110255053"/>
<evidence type="ECO:0000313" key="6">
    <source>
        <dbReference type="EnsemblMetazoa" id="XP_020917777.1"/>
    </source>
</evidence>
<proteinExistence type="predicted"/>
<accession>A0A913YCV2</accession>
<dbReference type="EnsemblMetazoa" id="XM_021062118.2">
    <property type="protein sequence ID" value="XP_020917777.1"/>
    <property type="gene ID" value="LOC110255053"/>
</dbReference>
<dbReference type="OrthoDB" id="2423195at2759"/>
<organism evidence="6 7">
    <name type="scientific">Exaiptasia diaphana</name>
    <name type="common">Tropical sea anemone</name>
    <name type="synonym">Aiptasia pulchella</name>
    <dbReference type="NCBI Taxonomy" id="2652724"/>
    <lineage>
        <taxon>Eukaryota</taxon>
        <taxon>Metazoa</taxon>
        <taxon>Cnidaria</taxon>
        <taxon>Anthozoa</taxon>
        <taxon>Hexacorallia</taxon>
        <taxon>Actiniaria</taxon>
        <taxon>Aiptasiidae</taxon>
        <taxon>Exaiptasia</taxon>
    </lineage>
</organism>
<protein>
    <recommendedName>
        <fullName evidence="5">TNFR-Cys domain-containing protein</fullName>
    </recommendedName>
</protein>
<dbReference type="PROSITE" id="PS00652">
    <property type="entry name" value="TNFR_NGFR_1"/>
    <property type="match status" value="1"/>
</dbReference>
<reference evidence="6" key="1">
    <citation type="submission" date="2022-11" db="UniProtKB">
        <authorList>
            <consortium name="EnsemblMetazoa"/>
        </authorList>
    </citation>
    <scope>IDENTIFICATION</scope>
</reference>
<dbReference type="OMA" id="CERIHIC"/>
<dbReference type="InterPro" id="IPR000967">
    <property type="entry name" value="Znf_NFX1"/>
</dbReference>
<evidence type="ECO:0000256" key="3">
    <source>
        <dbReference type="ARBA" id="ARBA00022771"/>
    </source>
</evidence>
<evidence type="ECO:0000256" key="1">
    <source>
        <dbReference type="ARBA" id="ARBA00022723"/>
    </source>
</evidence>
<dbReference type="RefSeq" id="XP_020917777.1">
    <property type="nucleotide sequence ID" value="XM_021062118.2"/>
</dbReference>
<dbReference type="Proteomes" id="UP000887567">
    <property type="component" value="Unplaced"/>
</dbReference>
<evidence type="ECO:0000256" key="4">
    <source>
        <dbReference type="ARBA" id="ARBA00022833"/>
    </source>
</evidence>
<keyword evidence="3" id="KW-0863">Zinc-finger</keyword>
<keyword evidence="4" id="KW-0862">Zinc</keyword>
<dbReference type="GO" id="GO:0008270">
    <property type="term" value="F:zinc ion binding"/>
    <property type="evidence" value="ECO:0007669"/>
    <property type="project" value="UniProtKB-KW"/>
</dbReference>
<keyword evidence="7" id="KW-1185">Reference proteome</keyword>
<evidence type="ECO:0000256" key="2">
    <source>
        <dbReference type="ARBA" id="ARBA00022737"/>
    </source>
</evidence>
<evidence type="ECO:0000313" key="7">
    <source>
        <dbReference type="Proteomes" id="UP000887567"/>
    </source>
</evidence>
<name>A0A913YCV2_EXADI</name>
<sequence>MGLMSAREVLWKNIIADMRANGQVGRHLTLTCRNHPQNIIHASRSADFRKAPAGGCMEPCVARLDCGHVCKSYCHPADPEHKKYKCPEKCTKMLCEIHKVKCHKLCWKACGRCKVLVTREIPDCKHKQEVQCFLDPKEFKCQALCQRLLACGLHHCKRKCSDTCPKNCTTKVQKMLKCGHENTVECYKNIDEAMCKTPCHELLKCGHPCQGTCGECFQGRLHLPCKAKCDRSLFCGHLCREDCTRNCPPCSQPCENKCFHSKCMNKCGERCVPCVMKCKWQCKHYKCSKPCSETCDRPRCNKGCRKKLRCGHRCIGMCGEPCPKKCRVCNKDEVNKIVFGNEDKPYARFVELQPCGHVIEKNAMDHYMDDVSNDSSIIQLKG</sequence>
<dbReference type="KEGG" id="epa:110255053"/>
<dbReference type="InterPro" id="IPR001368">
    <property type="entry name" value="TNFR/NGFR_Cys_rich_reg"/>
</dbReference>
<dbReference type="SMART" id="SM00438">
    <property type="entry name" value="ZnF_NFX"/>
    <property type="match status" value="5"/>
</dbReference>
<feature type="domain" description="TNFR-Cys" evidence="5">
    <location>
        <begin position="254"/>
        <end position="295"/>
    </location>
</feature>
<evidence type="ECO:0000259" key="5">
    <source>
        <dbReference type="PROSITE" id="PS00652"/>
    </source>
</evidence>
<keyword evidence="2" id="KW-0677">Repeat</keyword>
<dbReference type="AlphaFoldDB" id="A0A913YCV2"/>